<sequence>MYCFLTSVMNSAYMQQNIFLTKLDNCYSEASFASINKILRKIIVQLDISNTSECNYISNSVGINITLGNSIIPITLQTLYYNFSYFESDLIIIDIPTDISGVPIDLTNYYEESFVIIHIFSYSHLIEIELMVFDEIRSDLENCFNELTINLYPQYFQFVVSPQLSCIDQITAQSSQLDTTYVQSIQLSVGTQQFFLDVNTFVSNYQAQVNFTEIITPDQLQ</sequence>
<name>A0ABP1HNB7_9EUKA</name>
<keyword evidence="2" id="KW-1185">Reference proteome</keyword>
<comment type="caution">
    <text evidence="1">The sequence shown here is derived from an EMBL/GenBank/DDBJ whole genome shotgun (WGS) entry which is preliminary data.</text>
</comment>
<evidence type="ECO:0000313" key="1">
    <source>
        <dbReference type="EMBL" id="CAL5998415.1"/>
    </source>
</evidence>
<proteinExistence type="predicted"/>
<protein>
    <recommendedName>
        <fullName evidence="3">Transmembrane protein</fullName>
    </recommendedName>
</protein>
<dbReference type="EMBL" id="CAXDID020000038">
    <property type="protein sequence ID" value="CAL5998415.1"/>
    <property type="molecule type" value="Genomic_DNA"/>
</dbReference>
<accession>A0ABP1HNB7</accession>
<evidence type="ECO:0000313" key="2">
    <source>
        <dbReference type="Proteomes" id="UP001642409"/>
    </source>
</evidence>
<evidence type="ECO:0008006" key="3">
    <source>
        <dbReference type="Google" id="ProtNLM"/>
    </source>
</evidence>
<reference evidence="1 2" key="1">
    <citation type="submission" date="2024-07" db="EMBL/GenBank/DDBJ databases">
        <authorList>
            <person name="Akdeniz Z."/>
        </authorList>
    </citation>
    <scope>NUCLEOTIDE SEQUENCE [LARGE SCALE GENOMIC DNA]</scope>
</reference>
<organism evidence="1 2">
    <name type="scientific">Hexamita inflata</name>
    <dbReference type="NCBI Taxonomy" id="28002"/>
    <lineage>
        <taxon>Eukaryota</taxon>
        <taxon>Metamonada</taxon>
        <taxon>Diplomonadida</taxon>
        <taxon>Hexamitidae</taxon>
        <taxon>Hexamitinae</taxon>
        <taxon>Hexamita</taxon>
    </lineage>
</organism>
<dbReference type="Proteomes" id="UP001642409">
    <property type="component" value="Unassembled WGS sequence"/>
</dbReference>
<gene>
    <name evidence="1" type="ORF">HINF_LOCUS15722</name>
</gene>